<evidence type="ECO:0000256" key="1">
    <source>
        <dbReference type="ARBA" id="ARBA00005278"/>
    </source>
</evidence>
<feature type="transmembrane region" description="Helical" evidence="3">
    <location>
        <begin position="411"/>
        <end position="432"/>
    </location>
</feature>
<dbReference type="PANTHER" id="PTHR22550">
    <property type="entry name" value="SPORE GERMINATION PROTEIN"/>
    <property type="match status" value="1"/>
</dbReference>
<evidence type="ECO:0000313" key="5">
    <source>
        <dbReference type="Proteomes" id="UP001651880"/>
    </source>
</evidence>
<name>A0ABT1NAK8_9FIRM</name>
<dbReference type="EMBL" id="JAJEKE010000001">
    <property type="protein sequence ID" value="MCQ1528297.1"/>
    <property type="molecule type" value="Genomic_DNA"/>
</dbReference>
<gene>
    <name evidence="4" type="ORF">LJD61_01870</name>
</gene>
<evidence type="ECO:0000256" key="3">
    <source>
        <dbReference type="SAM" id="Phobius"/>
    </source>
</evidence>
<reference evidence="4 5" key="1">
    <citation type="submission" date="2021-10" db="EMBL/GenBank/DDBJ databases">
        <title>Lutispora strain m25 sp. nov., a thermophilic, non-spore-forming bacterium isolated from a lab-scale methanogenic bioreactor digesting anaerobic sludge.</title>
        <authorList>
            <person name="El Houari A."/>
            <person name="Mcdonald J."/>
        </authorList>
    </citation>
    <scope>NUCLEOTIDE SEQUENCE [LARGE SCALE GENOMIC DNA]</scope>
    <source>
        <strain evidence="5">m25</strain>
    </source>
</reference>
<feature type="transmembrane region" description="Helical" evidence="3">
    <location>
        <begin position="444"/>
        <end position="469"/>
    </location>
</feature>
<keyword evidence="2 3" id="KW-0472">Membrane</keyword>
<dbReference type="Pfam" id="PF03323">
    <property type="entry name" value="GerA"/>
    <property type="match status" value="1"/>
</dbReference>
<evidence type="ECO:0000313" key="4">
    <source>
        <dbReference type="EMBL" id="MCQ1528297.1"/>
    </source>
</evidence>
<comment type="caution">
    <text evidence="4">The sequence shown here is derived from an EMBL/GenBank/DDBJ whole genome shotgun (WGS) entry which is preliminary data.</text>
</comment>
<dbReference type="PANTHER" id="PTHR22550:SF5">
    <property type="entry name" value="LEUCINE ZIPPER PROTEIN 4"/>
    <property type="match status" value="1"/>
</dbReference>
<accession>A0ABT1NAK8</accession>
<dbReference type="InterPro" id="IPR050768">
    <property type="entry name" value="UPF0353/GerABKA_families"/>
</dbReference>
<sequence>MLKFIQKKFRFWNIMSNSLYDDSNDEEDAKAVFSLNLKENIDILKNILGQSDDIVIREFAFGNSMKKNGAVVFIEGLTNKTIINENIIMPLMYGSRFAGSEEIPDIDNIDSIRKCMVAAGDVERVSIVDKAVESCLSGYTILIVDGSREVLIVNSSGWKSRGVEEPKTEAVVRGPREGFSETLRTNTALLRRKIKNPNLALKTIVIGKNTKTNVCIAYLKGTANARLIEEIIRRLKRINTDSILESGYIEQFIEDAPFSIFPTIANSEKPDIVAAKILEGRAAIMVDGTPFVLTVPMVFIENFQSAEDYYSRPYLASLIRMLRFLSYLISILAPAIYVALTTFHQELIPTPLLLTMAAAHEGVPFPAVIEAGIMIVTFEILREAGVRLPRPVGQAISIVGALVIGESAVSAGIIGAPMVIVVAITAVSSFVIPAQTDSGVILRFILLILAGAMGGFGIGIGLLGVYVHLASLRSFGVPYLAPIAPLVVRDLKDTLIRAPIWGKFTKPRSINWQDPERLEFRLYPDIEDEGKK</sequence>
<keyword evidence="3" id="KW-0812">Transmembrane</keyword>
<dbReference type="Proteomes" id="UP001651880">
    <property type="component" value="Unassembled WGS sequence"/>
</dbReference>
<dbReference type="InterPro" id="IPR004995">
    <property type="entry name" value="Spore_Ger"/>
</dbReference>
<evidence type="ECO:0000256" key="2">
    <source>
        <dbReference type="ARBA" id="ARBA00023136"/>
    </source>
</evidence>
<keyword evidence="5" id="KW-1185">Reference proteome</keyword>
<protein>
    <submittedName>
        <fullName evidence="4">Spore germination protein</fullName>
    </submittedName>
</protein>
<dbReference type="RefSeq" id="WP_255225786.1">
    <property type="nucleotide sequence ID" value="NZ_JAJEKE010000001.1"/>
</dbReference>
<comment type="similarity">
    <text evidence="1">Belongs to the GerABKA family.</text>
</comment>
<dbReference type="PIRSF" id="PIRSF005690">
    <property type="entry name" value="GerBA"/>
    <property type="match status" value="1"/>
</dbReference>
<organism evidence="4 5">
    <name type="scientific">Lutispora saccharofermentans</name>
    <dbReference type="NCBI Taxonomy" id="3024236"/>
    <lineage>
        <taxon>Bacteria</taxon>
        <taxon>Bacillati</taxon>
        <taxon>Bacillota</taxon>
        <taxon>Clostridia</taxon>
        <taxon>Lutisporales</taxon>
        <taxon>Lutisporaceae</taxon>
        <taxon>Lutispora</taxon>
    </lineage>
</organism>
<proteinExistence type="inferred from homology"/>
<keyword evidence="3" id="KW-1133">Transmembrane helix</keyword>
<feature type="transmembrane region" description="Helical" evidence="3">
    <location>
        <begin position="324"/>
        <end position="343"/>
    </location>
</feature>